<dbReference type="InterPro" id="IPR000421">
    <property type="entry name" value="FA58C"/>
</dbReference>
<evidence type="ECO:0000259" key="9">
    <source>
        <dbReference type="PROSITE" id="PS50022"/>
    </source>
</evidence>
<keyword evidence="4 7" id="KW-0326">Glycosidase</keyword>
<dbReference type="Pfam" id="PF00754">
    <property type="entry name" value="F5_F8_type_C"/>
    <property type="match status" value="1"/>
</dbReference>
<dbReference type="InterPro" id="IPR023296">
    <property type="entry name" value="Glyco_hydro_beta-prop_sf"/>
</dbReference>
<dbReference type="SUPFAM" id="SSF49785">
    <property type="entry name" value="Galactose-binding domain-like"/>
    <property type="match status" value="1"/>
</dbReference>
<dbReference type="PROSITE" id="PS50022">
    <property type="entry name" value="FA58C_3"/>
    <property type="match status" value="1"/>
</dbReference>
<dbReference type="Gene3D" id="2.115.10.20">
    <property type="entry name" value="Glycosyl hydrolase domain, family 43"/>
    <property type="match status" value="1"/>
</dbReference>
<dbReference type="PANTHER" id="PTHR43301:SF3">
    <property type="entry name" value="ARABINAN ENDO-1,5-ALPHA-L-ARABINOSIDASE A-RELATED"/>
    <property type="match status" value="1"/>
</dbReference>
<organism evidence="10 11">
    <name type="scientific">Chitinophaga tropicalis</name>
    <dbReference type="NCBI Taxonomy" id="2683588"/>
    <lineage>
        <taxon>Bacteria</taxon>
        <taxon>Pseudomonadati</taxon>
        <taxon>Bacteroidota</taxon>
        <taxon>Chitinophagia</taxon>
        <taxon>Chitinophagales</taxon>
        <taxon>Chitinophagaceae</taxon>
        <taxon>Chitinophaga</taxon>
    </lineage>
</organism>
<evidence type="ECO:0000256" key="6">
    <source>
        <dbReference type="PIRSR" id="PIRSR606710-2"/>
    </source>
</evidence>
<dbReference type="Gene3D" id="2.60.120.260">
    <property type="entry name" value="Galactose-binding domain-like"/>
    <property type="match status" value="1"/>
</dbReference>
<evidence type="ECO:0000256" key="5">
    <source>
        <dbReference type="PIRSR" id="PIRSR606710-1"/>
    </source>
</evidence>
<dbReference type="AlphaFoldDB" id="A0A7K1U4A8"/>
<feature type="active site" description="Proton donor" evidence="5">
    <location>
        <position position="198"/>
    </location>
</feature>
<comment type="caution">
    <text evidence="10">The sequence shown here is derived from an EMBL/GenBank/DDBJ whole genome shotgun (WGS) entry which is preliminary data.</text>
</comment>
<evidence type="ECO:0000256" key="1">
    <source>
        <dbReference type="ARBA" id="ARBA00004834"/>
    </source>
</evidence>
<name>A0A7K1U4A8_9BACT</name>
<feature type="signal peptide" evidence="8">
    <location>
        <begin position="1"/>
        <end position="18"/>
    </location>
</feature>
<keyword evidence="3 7" id="KW-0378">Hydrolase</keyword>
<evidence type="ECO:0000256" key="8">
    <source>
        <dbReference type="SAM" id="SignalP"/>
    </source>
</evidence>
<evidence type="ECO:0000256" key="2">
    <source>
        <dbReference type="ARBA" id="ARBA00009865"/>
    </source>
</evidence>
<evidence type="ECO:0000256" key="7">
    <source>
        <dbReference type="RuleBase" id="RU361187"/>
    </source>
</evidence>
<dbReference type="GO" id="GO:0005975">
    <property type="term" value="P:carbohydrate metabolic process"/>
    <property type="evidence" value="ECO:0007669"/>
    <property type="project" value="InterPro"/>
</dbReference>
<evidence type="ECO:0000313" key="11">
    <source>
        <dbReference type="Proteomes" id="UP000461730"/>
    </source>
</evidence>
<feature type="active site" description="Proton acceptor" evidence="5">
    <location>
        <position position="31"/>
    </location>
</feature>
<keyword evidence="8" id="KW-0732">Signal</keyword>
<feature type="chain" id="PRO_5029867172" evidence="8">
    <location>
        <begin position="19"/>
        <end position="454"/>
    </location>
</feature>
<keyword evidence="11" id="KW-1185">Reference proteome</keyword>
<dbReference type="RefSeq" id="WP_157306623.1">
    <property type="nucleotide sequence ID" value="NZ_WRXN01000005.1"/>
</dbReference>
<evidence type="ECO:0000256" key="3">
    <source>
        <dbReference type="ARBA" id="ARBA00022801"/>
    </source>
</evidence>
<accession>A0A7K1U4A8</accession>
<feature type="domain" description="F5/8 type C" evidence="9">
    <location>
        <begin position="311"/>
        <end position="454"/>
    </location>
</feature>
<sequence length="454" mass="49638">MRKFLLLSLIACAAKASAQTFNPVIPDMIADPSIVNLNGTYYCYATTDGYGGGLSLSGPAVVWKSKNLVDWSFEGKCFPATNGQLYWAPSKAVPSGGKYYLYPTLNTHIYVAVANKPEGPFRLVNGADTLKGPTAPKPLVYVDGPKGTKGIDAEVLVDDDGQAYMFWAQRGAAKLNKDMVSLDTAVHVIQTKRKGYSEGPIAFKRKGIYYYLYTLEGHENYKYAYGYSKTSPLGPYTYPENDIILATDTAAHIYGPGHGCVFNEPGTDNYYFAYLEFGIGSTNRQVWIDKLEFNPDGTIRPVKLTHRGVGKAGKGLNLAAGAKATASSAMTDLVVKPIALPSLRRTETYAPANATDNSNGTRWMAIAADTAAVFTLDLGGIKAINRTEAYFVRPTAGHAYLLEYSADSKTWHKYGGHTDARIQSPHIDRLAVKARYLRLSFLQGTPGLWEFKVY</sequence>
<proteinExistence type="inferred from homology"/>
<dbReference type="InterPro" id="IPR050727">
    <property type="entry name" value="GH43_arabinanases"/>
</dbReference>
<dbReference type="PANTHER" id="PTHR43301">
    <property type="entry name" value="ARABINAN ENDO-1,5-ALPHA-L-ARABINOSIDASE"/>
    <property type="match status" value="1"/>
</dbReference>
<dbReference type="EMBL" id="WRXN01000005">
    <property type="protein sequence ID" value="MVT09194.1"/>
    <property type="molecule type" value="Genomic_DNA"/>
</dbReference>
<dbReference type="SUPFAM" id="SSF75005">
    <property type="entry name" value="Arabinanase/levansucrase/invertase"/>
    <property type="match status" value="1"/>
</dbReference>
<comment type="similarity">
    <text evidence="2 7">Belongs to the glycosyl hydrolase 43 family.</text>
</comment>
<dbReference type="InterPro" id="IPR008979">
    <property type="entry name" value="Galactose-bd-like_sf"/>
</dbReference>
<comment type="pathway">
    <text evidence="1">Glycan metabolism; L-arabinan degradation.</text>
</comment>
<protein>
    <submittedName>
        <fullName evidence="10">Family 43 glycosylhydrolase</fullName>
    </submittedName>
</protein>
<dbReference type="InterPro" id="IPR006710">
    <property type="entry name" value="Glyco_hydro_43"/>
</dbReference>
<evidence type="ECO:0000313" key="10">
    <source>
        <dbReference type="EMBL" id="MVT09194.1"/>
    </source>
</evidence>
<reference evidence="10 11" key="1">
    <citation type="submission" date="2019-12" db="EMBL/GenBank/DDBJ databases">
        <title>Chitinophaga sp. strain ysch24 (GDMCC 1.1355), whole genome shotgun sequence.</title>
        <authorList>
            <person name="Zhang X."/>
        </authorList>
    </citation>
    <scope>NUCLEOTIDE SEQUENCE [LARGE SCALE GENOMIC DNA]</scope>
    <source>
        <strain evidence="11">ysch24</strain>
    </source>
</reference>
<dbReference type="CDD" id="cd18608">
    <property type="entry name" value="GH43_F5-8_typeC-like"/>
    <property type="match status" value="1"/>
</dbReference>
<gene>
    <name evidence="10" type="ORF">GO493_13050</name>
</gene>
<dbReference type="GO" id="GO:0004553">
    <property type="term" value="F:hydrolase activity, hydrolyzing O-glycosyl compounds"/>
    <property type="evidence" value="ECO:0007669"/>
    <property type="project" value="InterPro"/>
</dbReference>
<dbReference type="Pfam" id="PF04616">
    <property type="entry name" value="Glyco_hydro_43"/>
    <property type="match status" value="1"/>
</dbReference>
<feature type="site" description="Important for catalytic activity, responsible for pKa modulation of the active site Glu and correct orientation of both the proton donor and substrate" evidence="6">
    <location>
        <position position="152"/>
    </location>
</feature>
<evidence type="ECO:0000256" key="4">
    <source>
        <dbReference type="ARBA" id="ARBA00023295"/>
    </source>
</evidence>
<dbReference type="Proteomes" id="UP000461730">
    <property type="component" value="Unassembled WGS sequence"/>
</dbReference>